<reference evidence="1 2" key="1">
    <citation type="submission" date="2023-03" db="EMBL/GenBank/DDBJ databases">
        <title>Isolation and description of six Streptomyces strains from soil environments, able to metabolize different microbial glucans.</title>
        <authorList>
            <person name="Widen T."/>
            <person name="Larsbrink J."/>
        </authorList>
    </citation>
    <scope>NUCLEOTIDE SEQUENCE [LARGE SCALE GENOMIC DNA]</scope>
    <source>
        <strain evidence="1 2">Alt2</strain>
    </source>
</reference>
<accession>A0ABY9J0Z1</accession>
<dbReference type="Proteomes" id="UP001235744">
    <property type="component" value="Chromosome"/>
</dbReference>
<name>A0ABY9J0Z1_9ACTN</name>
<sequence length="295" mass="29100">MIAAFALPRSIVVAAQPRQGITSSLRDTDPSGIAALFCALWLRSDGDEADGRTARAVQALAPGIELPTRTGSAAPEPVGGVVAVRSARLGDGNWSVVVAAQFGGRPSGGGAEEKASGPTVVRYFAVPVVVSDRAGGAGGFTVTGSPAQVAAPGLAVVKESRFEDQVPGDSALASTLGGFFEAYLAGVGEVGRYLSPGTELAAVKDSGYVSVAVDQAVADSAVAAGAVPGDGAVVRVQVHVTASDGAGRWPLMYAVAVTARAGRWEVSALQAGAEVPHAGAPASSASGAPVGGAAK</sequence>
<keyword evidence="2" id="KW-1185">Reference proteome</keyword>
<protein>
    <submittedName>
        <fullName evidence="1">Conjugal transfer protein</fullName>
    </submittedName>
</protein>
<proteinExistence type="predicted"/>
<dbReference type="RefSeq" id="WP_306085003.1">
    <property type="nucleotide sequence ID" value="NZ_CP120988.1"/>
</dbReference>
<dbReference type="EMBL" id="CP120988">
    <property type="protein sequence ID" value="WLQ61488.1"/>
    <property type="molecule type" value="Genomic_DNA"/>
</dbReference>
<dbReference type="InterPro" id="IPR024735">
    <property type="entry name" value="TcpC"/>
</dbReference>
<gene>
    <name evidence="1" type="ORF">P8A19_41540</name>
</gene>
<evidence type="ECO:0000313" key="2">
    <source>
        <dbReference type="Proteomes" id="UP001235744"/>
    </source>
</evidence>
<evidence type="ECO:0000313" key="1">
    <source>
        <dbReference type="EMBL" id="WLQ61488.1"/>
    </source>
</evidence>
<organism evidence="1 2">
    <name type="scientific">Streptomyces poriferorum</name>
    <dbReference type="NCBI Taxonomy" id="2798799"/>
    <lineage>
        <taxon>Bacteria</taxon>
        <taxon>Bacillati</taxon>
        <taxon>Actinomycetota</taxon>
        <taxon>Actinomycetes</taxon>
        <taxon>Kitasatosporales</taxon>
        <taxon>Streptomycetaceae</taxon>
        <taxon>Streptomyces</taxon>
    </lineage>
</organism>
<dbReference type="Pfam" id="PF12642">
    <property type="entry name" value="TpcC"/>
    <property type="match status" value="1"/>
</dbReference>